<comment type="caution">
    <text evidence="2">The sequence shown here is derived from an EMBL/GenBank/DDBJ whole genome shotgun (WGS) entry which is preliminary data.</text>
</comment>
<dbReference type="PANTHER" id="PTHR33116">
    <property type="entry name" value="REVERSE TRANSCRIPTASE ZINC-BINDING DOMAIN-CONTAINING PROTEIN-RELATED-RELATED"/>
    <property type="match status" value="1"/>
</dbReference>
<dbReference type="PANTHER" id="PTHR33116:SF78">
    <property type="entry name" value="OS12G0587133 PROTEIN"/>
    <property type="match status" value="1"/>
</dbReference>
<keyword evidence="1" id="KW-0472">Membrane</keyword>
<organism evidence="2 3">
    <name type="scientific">Rubroshorea leprosula</name>
    <dbReference type="NCBI Taxonomy" id="152421"/>
    <lineage>
        <taxon>Eukaryota</taxon>
        <taxon>Viridiplantae</taxon>
        <taxon>Streptophyta</taxon>
        <taxon>Embryophyta</taxon>
        <taxon>Tracheophyta</taxon>
        <taxon>Spermatophyta</taxon>
        <taxon>Magnoliopsida</taxon>
        <taxon>eudicotyledons</taxon>
        <taxon>Gunneridae</taxon>
        <taxon>Pentapetalae</taxon>
        <taxon>rosids</taxon>
        <taxon>malvids</taxon>
        <taxon>Malvales</taxon>
        <taxon>Dipterocarpaceae</taxon>
        <taxon>Rubroshorea</taxon>
    </lineage>
</organism>
<feature type="transmembrane region" description="Helical" evidence="1">
    <location>
        <begin position="56"/>
        <end position="76"/>
    </location>
</feature>
<name>A0AAV5JC73_9ROSI</name>
<gene>
    <name evidence="2" type="ORF">SLEP1_g20531</name>
</gene>
<keyword evidence="1" id="KW-1133">Transmembrane helix</keyword>
<dbReference type="EMBL" id="BPVZ01000029">
    <property type="protein sequence ID" value="GKV08962.1"/>
    <property type="molecule type" value="Genomic_DNA"/>
</dbReference>
<evidence type="ECO:0000313" key="3">
    <source>
        <dbReference type="Proteomes" id="UP001054252"/>
    </source>
</evidence>
<keyword evidence="3" id="KW-1185">Reference proteome</keyword>
<reference evidence="2 3" key="1">
    <citation type="journal article" date="2021" name="Commun. Biol.">
        <title>The genome of Shorea leprosula (Dipterocarpaceae) highlights the ecological relevance of drought in aseasonal tropical rainforests.</title>
        <authorList>
            <person name="Ng K.K.S."/>
            <person name="Kobayashi M.J."/>
            <person name="Fawcett J.A."/>
            <person name="Hatakeyama M."/>
            <person name="Paape T."/>
            <person name="Ng C.H."/>
            <person name="Ang C.C."/>
            <person name="Tnah L.H."/>
            <person name="Lee C.T."/>
            <person name="Nishiyama T."/>
            <person name="Sese J."/>
            <person name="O'Brien M.J."/>
            <person name="Copetti D."/>
            <person name="Mohd Noor M.I."/>
            <person name="Ong R.C."/>
            <person name="Putra M."/>
            <person name="Sireger I.Z."/>
            <person name="Indrioko S."/>
            <person name="Kosugi Y."/>
            <person name="Izuno A."/>
            <person name="Isagi Y."/>
            <person name="Lee S.L."/>
            <person name="Shimizu K.K."/>
        </authorList>
    </citation>
    <scope>NUCLEOTIDE SEQUENCE [LARGE SCALE GENOMIC DNA]</scope>
    <source>
        <strain evidence="2">214</strain>
    </source>
</reference>
<accession>A0AAV5JC73</accession>
<keyword evidence="1" id="KW-0812">Transmembrane</keyword>
<protein>
    <submittedName>
        <fullName evidence="2">Uncharacterized protein</fullName>
    </submittedName>
</protein>
<proteinExistence type="predicted"/>
<dbReference type="Proteomes" id="UP001054252">
    <property type="component" value="Unassembled WGS sequence"/>
</dbReference>
<sequence length="333" mass="38983">MTYRLYCKGKDLPVKYLGIPIGGSHRRIAMWRPLMEFVKKKLAPWKGHHLSFGGRITLINSVLSSLPVFLMSFYLLPKGVIHFIDKIRKSFLWGGEGEGRKINWVKWEKVCKNKHYGGLGVRGLRKFNFALMGKWWGRLARKEQGLWDKVIASKYGRSGGHWLDWVREGRGIGSLWWRDVCCLNNVDEENEGWLTEGFKLKLGEGKGVSFWWDNWGGEGCLANLFPRLYSLSTGKEKECYQMGKEENGTWKWVAKWLWKACGKWWGISVNLEIDCWKSYEQFGVWAKEARVKEGWDCIWNVVVWSVWLTRNQKIFQDSDVNIRSRVLSNAWMD</sequence>
<dbReference type="AlphaFoldDB" id="A0AAV5JC73"/>
<evidence type="ECO:0000256" key="1">
    <source>
        <dbReference type="SAM" id="Phobius"/>
    </source>
</evidence>
<evidence type="ECO:0000313" key="2">
    <source>
        <dbReference type="EMBL" id="GKV08962.1"/>
    </source>
</evidence>